<gene>
    <name evidence="1" type="ORF">Vretimale_3303</name>
</gene>
<dbReference type="InterPro" id="IPR036869">
    <property type="entry name" value="J_dom_sf"/>
</dbReference>
<reference evidence="1" key="1">
    <citation type="journal article" date="2021" name="Proc. Natl. Acad. Sci. U.S.A.">
        <title>Three genomes in the algal genus Volvox reveal the fate of a haploid sex-determining region after a transition to homothallism.</title>
        <authorList>
            <person name="Yamamoto K."/>
            <person name="Hamaji T."/>
            <person name="Kawai-Toyooka H."/>
            <person name="Matsuzaki R."/>
            <person name="Takahashi F."/>
            <person name="Nishimura Y."/>
            <person name="Kawachi M."/>
            <person name="Noguchi H."/>
            <person name="Minakuchi Y."/>
            <person name="Umen J.G."/>
            <person name="Toyoda A."/>
            <person name="Nozaki H."/>
        </authorList>
    </citation>
    <scope>NUCLEOTIDE SEQUENCE</scope>
    <source>
        <strain evidence="1">NIES-3785</strain>
    </source>
</reference>
<evidence type="ECO:0000313" key="1">
    <source>
        <dbReference type="EMBL" id="GIL97740.1"/>
    </source>
</evidence>
<dbReference type="PANTHER" id="PTHR43096:SF10">
    <property type="entry name" value="CHAPERONE PROTEIN DNAJ A6, CHLOROPLASTIC"/>
    <property type="match status" value="1"/>
</dbReference>
<sequence length="177" mass="18377">MYNALVWRCGHPQVLSDDTKKAIYDKYGEAGLKGSMGGMGGGAGVEFTNPFDLFESFFGMGGMSGMGGMGGMGGFGRGASGRSRAQPGEDDRCVYAALIGNRYGLHRARLVHSLICALSSCITQTRVANSMTSIMVALPGSVGCLGISLMGCPGCDLVCLERLYAVLADQEGSDHGA</sequence>
<dbReference type="EMBL" id="BNCQ01000005">
    <property type="protein sequence ID" value="GIL97740.1"/>
    <property type="molecule type" value="Genomic_DNA"/>
</dbReference>
<proteinExistence type="predicted"/>
<dbReference type="PANTHER" id="PTHR43096">
    <property type="entry name" value="DNAJ HOMOLOG 1, MITOCHONDRIAL-RELATED"/>
    <property type="match status" value="1"/>
</dbReference>
<evidence type="ECO:0000313" key="2">
    <source>
        <dbReference type="Proteomes" id="UP000722791"/>
    </source>
</evidence>
<accession>A0A8J4G073</accession>
<evidence type="ECO:0008006" key="3">
    <source>
        <dbReference type="Google" id="ProtNLM"/>
    </source>
</evidence>
<dbReference type="SUPFAM" id="SSF46565">
    <property type="entry name" value="Chaperone J-domain"/>
    <property type="match status" value="1"/>
</dbReference>
<comment type="caution">
    <text evidence="1">The sequence shown here is derived from an EMBL/GenBank/DDBJ whole genome shotgun (WGS) entry which is preliminary data.</text>
</comment>
<name>A0A8J4G073_9CHLO</name>
<dbReference type="AlphaFoldDB" id="A0A8J4G073"/>
<dbReference type="GO" id="GO:0005737">
    <property type="term" value="C:cytoplasm"/>
    <property type="evidence" value="ECO:0007669"/>
    <property type="project" value="TreeGrafter"/>
</dbReference>
<protein>
    <recommendedName>
        <fullName evidence="3">DnaJ-like protein</fullName>
    </recommendedName>
</protein>
<dbReference type="Gene3D" id="1.10.287.110">
    <property type="entry name" value="DnaJ domain"/>
    <property type="match status" value="1"/>
</dbReference>
<dbReference type="GO" id="GO:0051082">
    <property type="term" value="F:unfolded protein binding"/>
    <property type="evidence" value="ECO:0007669"/>
    <property type="project" value="TreeGrafter"/>
</dbReference>
<dbReference type="GO" id="GO:0042026">
    <property type="term" value="P:protein refolding"/>
    <property type="evidence" value="ECO:0007669"/>
    <property type="project" value="TreeGrafter"/>
</dbReference>
<dbReference type="Proteomes" id="UP000722791">
    <property type="component" value="Unassembled WGS sequence"/>
</dbReference>
<organism evidence="1 2">
    <name type="scientific">Volvox reticuliferus</name>
    <dbReference type="NCBI Taxonomy" id="1737510"/>
    <lineage>
        <taxon>Eukaryota</taxon>
        <taxon>Viridiplantae</taxon>
        <taxon>Chlorophyta</taxon>
        <taxon>core chlorophytes</taxon>
        <taxon>Chlorophyceae</taxon>
        <taxon>CS clade</taxon>
        <taxon>Chlamydomonadales</taxon>
        <taxon>Volvocaceae</taxon>
        <taxon>Volvox</taxon>
    </lineage>
</organism>